<organism evidence="1 2">
    <name type="scientific">Lichtheimia ornata</name>
    <dbReference type="NCBI Taxonomy" id="688661"/>
    <lineage>
        <taxon>Eukaryota</taxon>
        <taxon>Fungi</taxon>
        <taxon>Fungi incertae sedis</taxon>
        <taxon>Mucoromycota</taxon>
        <taxon>Mucoromycotina</taxon>
        <taxon>Mucoromycetes</taxon>
        <taxon>Mucorales</taxon>
        <taxon>Lichtheimiaceae</taxon>
        <taxon>Lichtheimia</taxon>
    </lineage>
</organism>
<dbReference type="PANTHER" id="PTHR38926:SF5">
    <property type="entry name" value="F-BOX AND LEUCINE-RICH REPEAT PROTEIN 6"/>
    <property type="match status" value="1"/>
</dbReference>
<accession>A0AAD7V3A6</accession>
<comment type="caution">
    <text evidence="1">The sequence shown here is derived from an EMBL/GenBank/DDBJ whole genome shotgun (WGS) entry which is preliminary data.</text>
</comment>
<dbReference type="GeneID" id="83213716"/>
<reference evidence="1 2" key="1">
    <citation type="submission" date="2023-03" db="EMBL/GenBank/DDBJ databases">
        <title>Genome sequence of Lichtheimia ornata CBS 291.66.</title>
        <authorList>
            <person name="Mohabir J.T."/>
            <person name="Shea T.P."/>
            <person name="Kurbessoian T."/>
            <person name="Berby B."/>
            <person name="Fontaine J."/>
            <person name="Livny J."/>
            <person name="Gnirke A."/>
            <person name="Stajich J.E."/>
            <person name="Cuomo C.A."/>
        </authorList>
    </citation>
    <scope>NUCLEOTIDE SEQUENCE [LARGE SCALE GENOMIC DNA]</scope>
    <source>
        <strain evidence="1">CBS 291.66</strain>
    </source>
</reference>
<evidence type="ECO:0000313" key="1">
    <source>
        <dbReference type="EMBL" id="KAJ8658034.1"/>
    </source>
</evidence>
<keyword evidence="2" id="KW-1185">Reference proteome</keyword>
<evidence type="ECO:0008006" key="3">
    <source>
        <dbReference type="Google" id="ProtNLM"/>
    </source>
</evidence>
<dbReference type="Proteomes" id="UP001234581">
    <property type="component" value="Unassembled WGS sequence"/>
</dbReference>
<dbReference type="PANTHER" id="PTHR38926">
    <property type="entry name" value="F-BOX DOMAIN CONTAINING PROTEIN, EXPRESSED"/>
    <property type="match status" value="1"/>
</dbReference>
<gene>
    <name evidence="1" type="ORF">O0I10_006305</name>
</gene>
<dbReference type="RefSeq" id="XP_058342947.1">
    <property type="nucleotide sequence ID" value="XM_058486335.1"/>
</dbReference>
<proteinExistence type="predicted"/>
<protein>
    <recommendedName>
        <fullName evidence="3">F-box domain-containing protein</fullName>
    </recommendedName>
</protein>
<dbReference type="InterPro" id="IPR032675">
    <property type="entry name" value="LRR_dom_sf"/>
</dbReference>
<name>A0AAD7V3A6_9FUNG</name>
<dbReference type="Gene3D" id="3.80.10.10">
    <property type="entry name" value="Ribonuclease Inhibitor"/>
    <property type="match status" value="2"/>
</dbReference>
<evidence type="ECO:0000313" key="2">
    <source>
        <dbReference type="Proteomes" id="UP001234581"/>
    </source>
</evidence>
<dbReference type="AlphaFoldDB" id="A0AAD7V3A6"/>
<sequence length="547" mass="62409">MTSGQDMKRKQIDFISELPSDIVGERIVPRIVGYDGGRFQLHGRRNYFAVCKTWSKRIAENDDSIHFDIESHRLVSHRDWMRVQAVAPYIKTITVHAMMEIHLSNLIRYTQFSSLHDLRIKVKGFQQVWMQLLRSIPGLRHLHIKFEAPGSQLQLCNMLNQCPGCIQLKLTMVSDLSLTSGTCHNSIYPNIRHLEVIYRRRNRSMNTQLCQHFPGLRLLRLSHLPPTQQDDLHMIFQHCPKLQHLLLGNQSYVSDIETSMIQQGDSQGLRVISLRDVSLYGDAIADLMRRHHATLEAFALEGYFRSSAPVGMLANDPIEFNQLRSLRFPHEMGVHVIDLLRWIISRAPYIEYVESRGGGCTQGEILDALMSRPVRSIHLECSAFSSELSARRFLNHHEQLSTASSLQEVACTIINPCGMSGDWVFSISKLQQLKSLELSLSSGGREDLMEILILFVTRGCNSLEKVTLTFPTLSVPVESILPLSEHPHLKSLIIVSDSIPNDALQALECFWHLDVLHLKLKTFDWNAIARLKSRILHLTCTVVKDHP</sequence>
<dbReference type="EMBL" id="JARTCD010000027">
    <property type="protein sequence ID" value="KAJ8658034.1"/>
    <property type="molecule type" value="Genomic_DNA"/>
</dbReference>
<dbReference type="SUPFAM" id="SSF52047">
    <property type="entry name" value="RNI-like"/>
    <property type="match status" value="1"/>
</dbReference>